<dbReference type="Gene3D" id="3.90.230.10">
    <property type="entry name" value="Creatinase/methionine aminopeptidase superfamily"/>
    <property type="match status" value="1"/>
</dbReference>
<dbReference type="AlphaFoldDB" id="A0A433D156"/>
<feature type="non-terminal residue" evidence="2">
    <location>
        <position position="1"/>
    </location>
</feature>
<dbReference type="InterPro" id="IPR036005">
    <property type="entry name" value="Creatinase/aminopeptidase-like"/>
</dbReference>
<dbReference type="Gene3D" id="1.10.10.10">
    <property type="entry name" value="Winged helix-like DNA-binding domain superfamily/Winged helix DNA-binding domain"/>
    <property type="match status" value="1"/>
</dbReference>
<reference evidence="2 3" key="1">
    <citation type="journal article" date="2018" name="New Phytol.">
        <title>Phylogenomics of Endogonaceae and evolution of mycorrhizas within Mucoromycota.</title>
        <authorList>
            <person name="Chang Y."/>
            <person name="Desiro A."/>
            <person name="Na H."/>
            <person name="Sandor L."/>
            <person name="Lipzen A."/>
            <person name="Clum A."/>
            <person name="Barry K."/>
            <person name="Grigoriev I.V."/>
            <person name="Martin F.M."/>
            <person name="Stajich J.E."/>
            <person name="Smith M.E."/>
            <person name="Bonito G."/>
            <person name="Spatafora J.W."/>
        </authorList>
    </citation>
    <scope>NUCLEOTIDE SEQUENCE [LARGE SCALE GENOMIC DNA]</scope>
    <source>
        <strain evidence="2 3">GMNB39</strain>
    </source>
</reference>
<dbReference type="PANTHER" id="PTHR10804">
    <property type="entry name" value="PROTEASE FAMILY M24 METHIONYL AMINOPEPTIDASE, AMINOPEPTIDASE P"/>
    <property type="match status" value="1"/>
</dbReference>
<dbReference type="EMBL" id="RBNI01008703">
    <property type="protein sequence ID" value="RUP44572.1"/>
    <property type="molecule type" value="Genomic_DNA"/>
</dbReference>
<dbReference type="PANTHER" id="PTHR10804:SF11">
    <property type="entry name" value="PROLIFERATION-ASSOCIATED PROTEIN 2G4"/>
    <property type="match status" value="1"/>
</dbReference>
<keyword evidence="3" id="KW-1185">Reference proteome</keyword>
<gene>
    <name evidence="2" type="ORF">BC936DRAFT_149278</name>
</gene>
<proteinExistence type="inferred from homology"/>
<evidence type="ECO:0000256" key="1">
    <source>
        <dbReference type="ARBA" id="ARBA00007319"/>
    </source>
</evidence>
<dbReference type="SUPFAM" id="SSF55920">
    <property type="entry name" value="Creatinase/aminopeptidase"/>
    <property type="match status" value="1"/>
</dbReference>
<dbReference type="InterPro" id="IPR036388">
    <property type="entry name" value="WH-like_DNA-bd_sf"/>
</dbReference>
<name>A0A433D156_9FUNG</name>
<dbReference type="Proteomes" id="UP000268093">
    <property type="component" value="Unassembled WGS sequence"/>
</dbReference>
<sequence>ASTITRAILETCAIFRCAPVERTGSHRLKRFVLRAARLIPSTFDDGLTIQQREEADFALEAGEVYAIDVVVAAGEGKTKESQYRSTIFQRDVHQSYQLKMKASRAAFNEIGERFSVFPFSIRSLRSTLSRLGVPELVNRGLLTPYATLRTPRPTEPVAHFKATILLTSQGPLRITLPQSMPFVHSKYTVVEGTTAAAALAPQNEVRAVKEPKGLPDIAGEVVFGRKPVDVEVTMDLS</sequence>
<evidence type="ECO:0000313" key="3">
    <source>
        <dbReference type="Proteomes" id="UP000268093"/>
    </source>
</evidence>
<accession>A0A433D156</accession>
<protein>
    <submittedName>
        <fullName evidence="2">Uncharacterized protein</fullName>
    </submittedName>
</protein>
<dbReference type="FunFam" id="1.10.10.10:FF:000029">
    <property type="entry name" value="Proliferation-associated 2G4, a"/>
    <property type="match status" value="1"/>
</dbReference>
<organism evidence="2 3">
    <name type="scientific">Jimgerdemannia flammicorona</name>
    <dbReference type="NCBI Taxonomy" id="994334"/>
    <lineage>
        <taxon>Eukaryota</taxon>
        <taxon>Fungi</taxon>
        <taxon>Fungi incertae sedis</taxon>
        <taxon>Mucoromycota</taxon>
        <taxon>Mucoromycotina</taxon>
        <taxon>Endogonomycetes</taxon>
        <taxon>Endogonales</taxon>
        <taxon>Endogonaceae</taxon>
        <taxon>Jimgerdemannia</taxon>
    </lineage>
</organism>
<dbReference type="InterPro" id="IPR047113">
    <property type="entry name" value="PA2G4/ARX1"/>
</dbReference>
<dbReference type="SUPFAM" id="SSF46785">
    <property type="entry name" value="Winged helix' DNA-binding domain"/>
    <property type="match status" value="1"/>
</dbReference>
<evidence type="ECO:0000313" key="2">
    <source>
        <dbReference type="EMBL" id="RUP44572.1"/>
    </source>
</evidence>
<dbReference type="InterPro" id="IPR036390">
    <property type="entry name" value="WH_DNA-bd_sf"/>
</dbReference>
<comment type="caution">
    <text evidence="2">The sequence shown here is derived from an EMBL/GenBank/DDBJ whole genome shotgun (WGS) entry which is preliminary data.</text>
</comment>
<dbReference type="OrthoDB" id="5876363at2759"/>
<comment type="similarity">
    <text evidence="1">Belongs to the peptidase M24 family.</text>
</comment>